<protein>
    <submittedName>
        <fullName evidence="1">Helix-turn-helix domain-containing protein</fullName>
    </submittedName>
</protein>
<comment type="caution">
    <text evidence="1">The sequence shown here is derived from an EMBL/GenBank/DDBJ whole genome shotgun (WGS) entry which is preliminary data.</text>
</comment>
<dbReference type="Proteomes" id="UP001203945">
    <property type="component" value="Unassembled WGS sequence"/>
</dbReference>
<dbReference type="SUPFAM" id="SSF46955">
    <property type="entry name" value="Putative DNA-binding domain"/>
    <property type="match status" value="1"/>
</dbReference>
<organism evidence="1 2">
    <name type="scientific">Paracoccus albicereus</name>
    <dbReference type="NCBI Taxonomy" id="2922394"/>
    <lineage>
        <taxon>Bacteria</taxon>
        <taxon>Pseudomonadati</taxon>
        <taxon>Pseudomonadota</taxon>
        <taxon>Alphaproteobacteria</taxon>
        <taxon>Rhodobacterales</taxon>
        <taxon>Paracoccaceae</taxon>
        <taxon>Paracoccus</taxon>
    </lineage>
</organism>
<sequence length="72" mass="8156">MAIPAAKPNDKLEPILTERALAARWHVSVRSLQRRRAAGTGPAWLRIGDRVRYRLEDILAFEEDCRVTEATA</sequence>
<dbReference type="RefSeq" id="WP_255331058.1">
    <property type="nucleotide sequence ID" value="NZ_JAKZEU010000008.1"/>
</dbReference>
<keyword evidence="2" id="KW-1185">Reference proteome</keyword>
<name>A0ABT1MUQ9_9RHOB</name>
<gene>
    <name evidence="1" type="ORF">MLD63_16675</name>
</gene>
<dbReference type="EMBL" id="JAKZEU010000008">
    <property type="protein sequence ID" value="MCQ0972055.1"/>
    <property type="molecule type" value="Genomic_DNA"/>
</dbReference>
<dbReference type="InterPro" id="IPR009061">
    <property type="entry name" value="DNA-bd_dom_put_sf"/>
</dbReference>
<proteinExistence type="predicted"/>
<accession>A0ABT1MUQ9</accession>
<evidence type="ECO:0000313" key="1">
    <source>
        <dbReference type="EMBL" id="MCQ0972055.1"/>
    </source>
</evidence>
<reference evidence="1 2" key="1">
    <citation type="submission" date="2022-03" db="EMBL/GenBank/DDBJ databases">
        <authorList>
            <person name="He Y."/>
        </authorList>
    </citation>
    <scope>NUCLEOTIDE SEQUENCE [LARGE SCALE GENOMIC DNA]</scope>
    <source>
        <strain evidence="1 2">TK19116</strain>
    </source>
</reference>
<evidence type="ECO:0000313" key="2">
    <source>
        <dbReference type="Proteomes" id="UP001203945"/>
    </source>
</evidence>